<evidence type="ECO:0000313" key="1">
    <source>
        <dbReference type="EMBL" id="KAG1366433.1"/>
    </source>
</evidence>
<name>A0A8K0IT16_COCNU</name>
<evidence type="ECO:0000313" key="2">
    <source>
        <dbReference type="Proteomes" id="UP000797356"/>
    </source>
</evidence>
<reference evidence="1" key="1">
    <citation type="journal article" date="2017" name="Gigascience">
        <title>The genome draft of coconut (Cocos nucifera).</title>
        <authorList>
            <person name="Xiao Y."/>
            <person name="Xu P."/>
            <person name="Fan H."/>
            <person name="Baudouin L."/>
            <person name="Xia W."/>
            <person name="Bocs S."/>
            <person name="Xu J."/>
            <person name="Li Q."/>
            <person name="Guo A."/>
            <person name="Zhou L."/>
            <person name="Li J."/>
            <person name="Wu Y."/>
            <person name="Ma Z."/>
            <person name="Armero A."/>
            <person name="Issali A.E."/>
            <person name="Liu N."/>
            <person name="Peng M."/>
            <person name="Yang Y."/>
        </authorList>
    </citation>
    <scope>NUCLEOTIDE SEQUENCE</scope>
    <source>
        <tissue evidence="1">Spear leaf of Hainan Tall coconut</tissue>
    </source>
</reference>
<organism evidence="1 2">
    <name type="scientific">Cocos nucifera</name>
    <name type="common">Coconut palm</name>
    <dbReference type="NCBI Taxonomy" id="13894"/>
    <lineage>
        <taxon>Eukaryota</taxon>
        <taxon>Viridiplantae</taxon>
        <taxon>Streptophyta</taxon>
        <taxon>Embryophyta</taxon>
        <taxon>Tracheophyta</taxon>
        <taxon>Spermatophyta</taxon>
        <taxon>Magnoliopsida</taxon>
        <taxon>Liliopsida</taxon>
        <taxon>Arecaceae</taxon>
        <taxon>Arecoideae</taxon>
        <taxon>Cocoseae</taxon>
        <taxon>Attaleinae</taxon>
        <taxon>Cocos</taxon>
    </lineage>
</organism>
<dbReference type="Proteomes" id="UP000797356">
    <property type="component" value="Chromosome 13"/>
</dbReference>
<proteinExistence type="predicted"/>
<dbReference type="AlphaFoldDB" id="A0A8K0IT16"/>
<protein>
    <submittedName>
        <fullName evidence="1">Uncharacterized protein</fullName>
    </submittedName>
</protein>
<sequence length="84" mass="9118">MEIEEGKEKEKAAEVAEVSGRLLVHSQVRRIREEELRITAEGASHRIALLHLSTHVDAILCSRSPSILPSSPLGNKAAIGSPLQ</sequence>
<comment type="caution">
    <text evidence="1">The sequence shown here is derived from an EMBL/GenBank/DDBJ whole genome shotgun (WGS) entry which is preliminary data.</text>
</comment>
<keyword evidence="2" id="KW-1185">Reference proteome</keyword>
<dbReference type="EMBL" id="CM017884">
    <property type="protein sequence ID" value="KAG1366433.1"/>
    <property type="molecule type" value="Genomic_DNA"/>
</dbReference>
<gene>
    <name evidence="1" type="ORF">COCNU_13G002230</name>
</gene>
<reference evidence="1" key="2">
    <citation type="submission" date="2019-07" db="EMBL/GenBank/DDBJ databases">
        <authorList>
            <person name="Yang Y."/>
            <person name="Bocs S."/>
            <person name="Baudouin L."/>
        </authorList>
    </citation>
    <scope>NUCLEOTIDE SEQUENCE</scope>
    <source>
        <tissue evidence="1">Spear leaf of Hainan Tall coconut</tissue>
    </source>
</reference>
<accession>A0A8K0IT16</accession>